<keyword evidence="5" id="KW-0804">Transcription</keyword>
<dbReference type="InterPro" id="IPR049083">
    <property type="entry name" value="TACO1_YebC_N"/>
</dbReference>
<comment type="similarity">
    <text evidence="1">Belongs to the TACO1 family.</text>
</comment>
<accession>A0A1F8EFJ7</accession>
<dbReference type="Pfam" id="PF01709">
    <property type="entry name" value="Transcrip_reg"/>
    <property type="match status" value="1"/>
</dbReference>
<dbReference type="PANTHER" id="PTHR12532">
    <property type="entry name" value="TRANSLATIONAL ACTIVATOR OF CYTOCHROME C OXIDASE 1"/>
    <property type="match status" value="1"/>
</dbReference>
<evidence type="ECO:0000256" key="3">
    <source>
        <dbReference type="ARBA" id="ARBA00023015"/>
    </source>
</evidence>
<dbReference type="GO" id="GO:0003677">
    <property type="term" value="F:DNA binding"/>
    <property type="evidence" value="ECO:0007669"/>
    <property type="project" value="UniProtKB-KW"/>
</dbReference>
<evidence type="ECO:0000313" key="8">
    <source>
        <dbReference type="EMBL" id="OGM99624.1"/>
    </source>
</evidence>
<comment type="caution">
    <text evidence="8">The sequence shown here is derived from an EMBL/GenBank/DDBJ whole genome shotgun (WGS) entry which is preliminary data.</text>
</comment>
<evidence type="ECO:0000256" key="2">
    <source>
        <dbReference type="ARBA" id="ARBA00022490"/>
    </source>
</evidence>
<dbReference type="GO" id="GO:0005829">
    <property type="term" value="C:cytosol"/>
    <property type="evidence" value="ECO:0007669"/>
    <property type="project" value="TreeGrafter"/>
</dbReference>
<evidence type="ECO:0000256" key="1">
    <source>
        <dbReference type="ARBA" id="ARBA00008724"/>
    </source>
</evidence>
<protein>
    <recommendedName>
        <fullName evidence="10">Transcriptional regulator</fullName>
    </recommendedName>
</protein>
<evidence type="ECO:0000256" key="5">
    <source>
        <dbReference type="ARBA" id="ARBA00023163"/>
    </source>
</evidence>
<evidence type="ECO:0008006" key="10">
    <source>
        <dbReference type="Google" id="ProtNLM"/>
    </source>
</evidence>
<dbReference type="InterPro" id="IPR029072">
    <property type="entry name" value="YebC-like"/>
</dbReference>
<evidence type="ECO:0000256" key="4">
    <source>
        <dbReference type="ARBA" id="ARBA00023125"/>
    </source>
</evidence>
<evidence type="ECO:0000313" key="9">
    <source>
        <dbReference type="Proteomes" id="UP000177117"/>
    </source>
</evidence>
<dbReference type="InterPro" id="IPR048300">
    <property type="entry name" value="TACO1_YebC-like_2nd/3rd_dom"/>
</dbReference>
<dbReference type="Gene3D" id="3.30.70.980">
    <property type="match status" value="1"/>
</dbReference>
<organism evidence="8 9">
    <name type="scientific">Candidatus Yanofskybacteria bacterium RIFCSPHIGHO2_01_FULL_41_53</name>
    <dbReference type="NCBI Taxonomy" id="1802663"/>
    <lineage>
        <taxon>Bacteria</taxon>
        <taxon>Candidatus Yanofskyibacteriota</taxon>
    </lineage>
</organism>
<feature type="domain" description="TACO1/YebC-like N-terminal" evidence="7">
    <location>
        <begin position="5"/>
        <end position="74"/>
    </location>
</feature>
<gene>
    <name evidence="8" type="ORF">A2650_02570</name>
</gene>
<keyword evidence="4" id="KW-0238">DNA-binding</keyword>
<feature type="domain" description="TACO1/YebC-like second and third" evidence="6">
    <location>
        <begin position="79"/>
        <end position="133"/>
    </location>
</feature>
<dbReference type="InterPro" id="IPR017856">
    <property type="entry name" value="Integrase-like_N"/>
</dbReference>
<reference evidence="8 9" key="1">
    <citation type="journal article" date="2016" name="Nat. Commun.">
        <title>Thousands of microbial genomes shed light on interconnected biogeochemical processes in an aquifer system.</title>
        <authorList>
            <person name="Anantharaman K."/>
            <person name="Brown C.T."/>
            <person name="Hug L.A."/>
            <person name="Sharon I."/>
            <person name="Castelle C.J."/>
            <person name="Probst A.J."/>
            <person name="Thomas B.C."/>
            <person name="Singh A."/>
            <person name="Wilkins M.J."/>
            <person name="Karaoz U."/>
            <person name="Brodie E.L."/>
            <person name="Williams K.H."/>
            <person name="Hubbard S.S."/>
            <person name="Banfield J.F."/>
        </authorList>
    </citation>
    <scope>NUCLEOTIDE SEQUENCE [LARGE SCALE GENOMIC DNA]</scope>
</reference>
<dbReference type="SUPFAM" id="SSF75625">
    <property type="entry name" value="YebC-like"/>
    <property type="match status" value="1"/>
</dbReference>
<dbReference type="AlphaFoldDB" id="A0A1F8EFJ7"/>
<keyword evidence="2" id="KW-0963">Cytoplasm</keyword>
<keyword evidence="3" id="KW-0805">Transcription regulation</keyword>
<dbReference type="Pfam" id="PF20772">
    <property type="entry name" value="TACO1_YebC_N"/>
    <property type="match status" value="1"/>
</dbReference>
<dbReference type="Gene3D" id="1.10.10.200">
    <property type="match status" value="1"/>
</dbReference>
<dbReference type="InterPro" id="IPR026564">
    <property type="entry name" value="Transcrip_reg_TACO1-like_dom3"/>
</dbReference>
<dbReference type="InterPro" id="IPR002876">
    <property type="entry name" value="Transcrip_reg_TACO1-like"/>
</dbReference>
<dbReference type="FunFam" id="1.10.10.200:FF:000002">
    <property type="entry name" value="Probable transcriptional regulatory protein CLM62_37755"/>
    <property type="match status" value="1"/>
</dbReference>
<proteinExistence type="inferred from homology"/>
<sequence length="168" mass="18831">MSGHSRWSQIKHKKELTDRKRGQFFSKASKLISLAARKGTSPETNQELRNAIENARALNMPTENIKRAIDRVSDKSSQLEELLIEAIGPGSIALRIRAITANRNRTISEIRKILNDHSSKLVSPGSISWMFNQPPVQVNDPAINKEIDALLEELGDHDDIEDVISNLN</sequence>
<evidence type="ECO:0000259" key="6">
    <source>
        <dbReference type="Pfam" id="PF01709"/>
    </source>
</evidence>
<name>A0A1F8EFJ7_9BACT</name>
<evidence type="ECO:0000259" key="7">
    <source>
        <dbReference type="Pfam" id="PF20772"/>
    </source>
</evidence>
<dbReference type="EMBL" id="MGJD01000039">
    <property type="protein sequence ID" value="OGM99624.1"/>
    <property type="molecule type" value="Genomic_DNA"/>
</dbReference>
<dbReference type="Proteomes" id="UP000177117">
    <property type="component" value="Unassembled WGS sequence"/>
</dbReference>
<dbReference type="PANTHER" id="PTHR12532:SF6">
    <property type="entry name" value="TRANSCRIPTIONAL REGULATORY PROTEIN YEBC-RELATED"/>
    <property type="match status" value="1"/>
</dbReference>